<evidence type="ECO:0000256" key="2">
    <source>
        <dbReference type="ARBA" id="ARBA00022989"/>
    </source>
</evidence>
<dbReference type="InterPro" id="IPR036259">
    <property type="entry name" value="MFS_trans_sf"/>
</dbReference>
<dbReference type="AlphaFoldDB" id="A0A4U1B358"/>
<dbReference type="PROSITE" id="PS50850">
    <property type="entry name" value="MFS"/>
    <property type="match status" value="1"/>
</dbReference>
<feature type="transmembrane region" description="Helical" evidence="5">
    <location>
        <begin position="261"/>
        <end position="279"/>
    </location>
</feature>
<protein>
    <submittedName>
        <fullName evidence="7">MFS transporter</fullName>
    </submittedName>
</protein>
<proteinExistence type="predicted"/>
<feature type="transmembrane region" description="Helical" evidence="5">
    <location>
        <begin position="92"/>
        <end position="115"/>
    </location>
</feature>
<feature type="transmembrane region" description="Helical" evidence="5">
    <location>
        <begin position="349"/>
        <end position="369"/>
    </location>
</feature>
<reference evidence="7 8" key="1">
    <citation type="submission" date="2019-04" db="EMBL/GenBank/DDBJ databases">
        <title>Thalassotalea guangxiensis sp. nov., isolated from sediment of the coastal wetland.</title>
        <authorList>
            <person name="Zheng S."/>
            <person name="Zhang D."/>
        </authorList>
    </citation>
    <scope>NUCLEOTIDE SEQUENCE [LARGE SCALE GENOMIC DNA]</scope>
    <source>
        <strain evidence="7 8">ZS-4</strain>
    </source>
</reference>
<accession>A0A4U1B358</accession>
<feature type="transmembrane region" description="Helical" evidence="5">
    <location>
        <begin position="199"/>
        <end position="216"/>
    </location>
</feature>
<feature type="region of interest" description="Disordered" evidence="4">
    <location>
        <begin position="406"/>
        <end position="441"/>
    </location>
</feature>
<gene>
    <name evidence="7" type="ORF">E8M12_12330</name>
</gene>
<feature type="domain" description="Major facilitator superfamily (MFS) profile" evidence="6">
    <location>
        <begin position="3"/>
        <end position="374"/>
    </location>
</feature>
<feature type="transmembrane region" description="Helical" evidence="5">
    <location>
        <begin position="127"/>
        <end position="145"/>
    </location>
</feature>
<comment type="caution">
    <text evidence="7">The sequence shown here is derived from an EMBL/GenBank/DDBJ whole genome shotgun (WGS) entry which is preliminary data.</text>
</comment>
<sequence length="441" mass="48669">MKSFPSLYFSNLLLTIGTGLLTTYLSLYLTAQNVNTFWIGLMMTSYYAGLLTGSKIGYLLIKRVGHIRAYAASTGMIIACCAMHAFSNDTQVWLLVRFIFGMGMMCNFMVLESWLNEQAEPEQRGSVFAFYMVTSYLGMVIGQYTVSWFPDLGVEPLLLVIICVSLCIIPIAITRRIHPAPLKPTTISVFSYWRKTPQALTTILLSSMIVASFYGLTPVLMKESGLTAQQIALVMSATVLAGLLAQWPMGWLSDRYSRSHLIRINALCLAIICGLIFIIPFDYNYAVYLSSLFGLFAFSFYSLASALANSRVSQDDRVGVSSALLVTFGIGASLGSAGVAVLMDRFGYGLLYGVMAAICLLLLLILSLLHARMRSENPENSEFIVTASDLTTSPLAAVMDPRIDEPVAHEQLLDEKEEDKEADADDDIEDEQDKETTRENS</sequence>
<dbReference type="GO" id="GO:0022857">
    <property type="term" value="F:transmembrane transporter activity"/>
    <property type="evidence" value="ECO:0007669"/>
    <property type="project" value="InterPro"/>
</dbReference>
<dbReference type="EMBL" id="SWDB01000030">
    <property type="protein sequence ID" value="TKB44201.1"/>
    <property type="molecule type" value="Genomic_DNA"/>
</dbReference>
<feature type="compositionally biased region" description="Acidic residues" evidence="4">
    <location>
        <begin position="415"/>
        <end position="433"/>
    </location>
</feature>
<dbReference type="RefSeq" id="WP_136736452.1">
    <property type="nucleotide sequence ID" value="NZ_SWDB01000030.1"/>
</dbReference>
<name>A0A4U1B358_9GAMM</name>
<keyword evidence="8" id="KW-1185">Reference proteome</keyword>
<feature type="transmembrane region" description="Helical" evidence="5">
    <location>
        <begin position="285"/>
        <end position="308"/>
    </location>
</feature>
<evidence type="ECO:0000313" key="8">
    <source>
        <dbReference type="Proteomes" id="UP000307999"/>
    </source>
</evidence>
<feature type="transmembrane region" description="Helical" evidence="5">
    <location>
        <begin position="157"/>
        <end position="178"/>
    </location>
</feature>
<keyword evidence="1 5" id="KW-0812">Transmembrane</keyword>
<dbReference type="CDD" id="cd17477">
    <property type="entry name" value="MFS_YcaD_like"/>
    <property type="match status" value="1"/>
</dbReference>
<evidence type="ECO:0000256" key="4">
    <source>
        <dbReference type="SAM" id="MobiDB-lite"/>
    </source>
</evidence>
<feature type="transmembrane region" description="Helical" evidence="5">
    <location>
        <begin position="228"/>
        <end position="249"/>
    </location>
</feature>
<dbReference type="PANTHER" id="PTHR23521">
    <property type="entry name" value="TRANSPORTER MFS SUPERFAMILY"/>
    <property type="match status" value="1"/>
</dbReference>
<keyword evidence="3 5" id="KW-0472">Membrane</keyword>
<evidence type="ECO:0000256" key="5">
    <source>
        <dbReference type="SAM" id="Phobius"/>
    </source>
</evidence>
<dbReference type="InterPro" id="IPR020846">
    <property type="entry name" value="MFS_dom"/>
</dbReference>
<dbReference type="OrthoDB" id="9810614at2"/>
<dbReference type="Pfam" id="PF07690">
    <property type="entry name" value="MFS_1"/>
    <property type="match status" value="1"/>
</dbReference>
<dbReference type="InterPro" id="IPR011701">
    <property type="entry name" value="MFS"/>
</dbReference>
<keyword evidence="2 5" id="KW-1133">Transmembrane helix</keyword>
<dbReference type="SUPFAM" id="SSF103473">
    <property type="entry name" value="MFS general substrate transporter"/>
    <property type="match status" value="1"/>
</dbReference>
<feature type="transmembrane region" description="Helical" evidence="5">
    <location>
        <begin position="320"/>
        <end position="343"/>
    </location>
</feature>
<dbReference type="PANTHER" id="PTHR23521:SF3">
    <property type="entry name" value="MFS TRANSPORTER"/>
    <property type="match status" value="1"/>
</dbReference>
<evidence type="ECO:0000259" key="6">
    <source>
        <dbReference type="PROSITE" id="PS50850"/>
    </source>
</evidence>
<feature type="transmembrane region" description="Helical" evidence="5">
    <location>
        <begin position="67"/>
        <end position="86"/>
    </location>
</feature>
<dbReference type="Gene3D" id="1.20.1250.20">
    <property type="entry name" value="MFS general substrate transporter like domains"/>
    <property type="match status" value="2"/>
</dbReference>
<organism evidence="7 8">
    <name type="scientific">Thalassotalea mangrovi</name>
    <dbReference type="NCBI Taxonomy" id="2572245"/>
    <lineage>
        <taxon>Bacteria</taxon>
        <taxon>Pseudomonadati</taxon>
        <taxon>Pseudomonadota</taxon>
        <taxon>Gammaproteobacteria</taxon>
        <taxon>Alteromonadales</taxon>
        <taxon>Colwelliaceae</taxon>
        <taxon>Thalassotalea</taxon>
    </lineage>
</organism>
<feature type="transmembrane region" description="Helical" evidence="5">
    <location>
        <begin position="37"/>
        <end position="60"/>
    </location>
</feature>
<dbReference type="GO" id="GO:0005886">
    <property type="term" value="C:plasma membrane"/>
    <property type="evidence" value="ECO:0007669"/>
    <property type="project" value="TreeGrafter"/>
</dbReference>
<feature type="transmembrane region" description="Helical" evidence="5">
    <location>
        <begin position="12"/>
        <end position="31"/>
    </location>
</feature>
<dbReference type="InterPro" id="IPR047200">
    <property type="entry name" value="MFS_YcaD-like"/>
</dbReference>
<dbReference type="Proteomes" id="UP000307999">
    <property type="component" value="Unassembled WGS sequence"/>
</dbReference>
<evidence type="ECO:0000256" key="1">
    <source>
        <dbReference type="ARBA" id="ARBA00022692"/>
    </source>
</evidence>
<evidence type="ECO:0000313" key="7">
    <source>
        <dbReference type="EMBL" id="TKB44201.1"/>
    </source>
</evidence>
<evidence type="ECO:0000256" key="3">
    <source>
        <dbReference type="ARBA" id="ARBA00023136"/>
    </source>
</evidence>